<name>A0ABT3SWB7_9GAMM</name>
<comment type="similarity">
    <text evidence="1">Belongs to the enoyl-CoA hydratase/isomerase family.</text>
</comment>
<dbReference type="InterPro" id="IPR014748">
    <property type="entry name" value="Enoyl-CoA_hydra_C"/>
</dbReference>
<protein>
    <submittedName>
        <fullName evidence="2">Enoyl-CoA hydratase/isomerase family protein</fullName>
    </submittedName>
</protein>
<dbReference type="InterPro" id="IPR001753">
    <property type="entry name" value="Enoyl-CoA_hydra/iso"/>
</dbReference>
<dbReference type="InterPro" id="IPR029045">
    <property type="entry name" value="ClpP/crotonase-like_dom_sf"/>
</dbReference>
<keyword evidence="3" id="KW-1185">Reference proteome</keyword>
<comment type="caution">
    <text evidence="2">The sequence shown here is derived from an EMBL/GenBank/DDBJ whole genome shotgun (WGS) entry which is preliminary data.</text>
</comment>
<dbReference type="Proteomes" id="UP001143307">
    <property type="component" value="Unassembled WGS sequence"/>
</dbReference>
<evidence type="ECO:0000313" key="2">
    <source>
        <dbReference type="EMBL" id="MCX2974220.1"/>
    </source>
</evidence>
<proteinExistence type="inferred from homology"/>
<reference evidence="2" key="1">
    <citation type="submission" date="2019-02" db="EMBL/GenBank/DDBJ databases">
        <authorList>
            <person name="Li S.-H."/>
        </authorList>
    </citation>
    <scope>NUCLEOTIDE SEQUENCE</scope>
    <source>
        <strain evidence="2">IMCC8485</strain>
    </source>
</reference>
<dbReference type="EMBL" id="SHNP01000004">
    <property type="protein sequence ID" value="MCX2974220.1"/>
    <property type="molecule type" value="Genomic_DNA"/>
</dbReference>
<dbReference type="Gene3D" id="1.10.12.10">
    <property type="entry name" value="Lyase 2-enoyl-coa Hydratase, Chain A, domain 2"/>
    <property type="match status" value="1"/>
</dbReference>
<accession>A0ABT3SWB7</accession>
<evidence type="ECO:0000313" key="3">
    <source>
        <dbReference type="Proteomes" id="UP001143307"/>
    </source>
</evidence>
<dbReference type="PANTHER" id="PTHR43459">
    <property type="entry name" value="ENOYL-COA HYDRATASE"/>
    <property type="match status" value="1"/>
</dbReference>
<dbReference type="RefSeq" id="WP_007228850.1">
    <property type="nucleotide sequence ID" value="NZ_SHNP01000004.1"/>
</dbReference>
<evidence type="ECO:0000256" key="1">
    <source>
        <dbReference type="ARBA" id="ARBA00005254"/>
    </source>
</evidence>
<organism evidence="2 3">
    <name type="scientific">Candidatus Seongchinamella marina</name>
    <dbReference type="NCBI Taxonomy" id="2518990"/>
    <lineage>
        <taxon>Bacteria</taxon>
        <taxon>Pseudomonadati</taxon>
        <taxon>Pseudomonadota</taxon>
        <taxon>Gammaproteobacteria</taxon>
        <taxon>Cellvibrionales</taxon>
        <taxon>Halieaceae</taxon>
        <taxon>Seongchinamella</taxon>
    </lineage>
</organism>
<dbReference type="CDD" id="cd06558">
    <property type="entry name" value="crotonase-like"/>
    <property type="match status" value="1"/>
</dbReference>
<dbReference type="PANTHER" id="PTHR43459:SF1">
    <property type="entry name" value="EG:BACN32G11.4 PROTEIN"/>
    <property type="match status" value="1"/>
</dbReference>
<dbReference type="Gene3D" id="3.90.226.10">
    <property type="entry name" value="2-enoyl-CoA Hydratase, Chain A, domain 1"/>
    <property type="match status" value="1"/>
</dbReference>
<sequence length="262" mass="28404">MNHFSDIRVEYLDHGIAKIIFARGDVNNTSRPEGLAEVCEAMDILSADEAVRVIVLAADGAHFSAGADIAFLESLRQKTPAQIKDQVYQYFQGAARRLWHCQKPTIALVQGAAVSVGCELALACDFRIAASDASFMEVWIKFGIMPPLGGLFLLPRIIGMGRAKDMCLRGIPMPADQALTAGLVSEVVKPEDLQPRGLQVALELAALPQAAYATIKESIHRGLSSDMEAEWTANLPNQALLLSSEDFAEGLNAAKQKRAPRF</sequence>
<dbReference type="SUPFAM" id="SSF52096">
    <property type="entry name" value="ClpP/crotonase"/>
    <property type="match status" value="1"/>
</dbReference>
<gene>
    <name evidence="2" type="ORF">EYC87_11560</name>
</gene>
<dbReference type="Pfam" id="PF00378">
    <property type="entry name" value="ECH_1"/>
    <property type="match status" value="1"/>
</dbReference>